<dbReference type="EMBL" id="LPWA01000107">
    <property type="protein sequence ID" value="KUM26346.1"/>
    <property type="molecule type" value="Genomic_DNA"/>
</dbReference>
<dbReference type="Pfam" id="PF20720">
    <property type="entry name" value="nSTAND3"/>
    <property type="match status" value="1"/>
</dbReference>
<proteinExistence type="predicted"/>
<name>A0A124GGC7_RHILI</name>
<sequence>MTFDLTKLGWKAFQDLATAVAAEILKRPVQTFLGSNDGGRDGAFLGTWTGDDGQSIKSTLQCKYMGKPGANLTLANLKSELPKAVLLAQNGLAEDYVILTNGGVSGEADKEICAAFKVAGVKRCQVFGGSWIQQQLDQSVRLRMLVPRIYGIGDLSHIITDHAYKQAKAILDNMGSDLSCFVPTDAYRQAVKALQEHRFVILLGDPASGKSTIAAILALGALDDGCIGAVKINAPDQLHFWHPGEKQLLWVDDAFGSNHFDVDRMSRWNAELGTMRAAIEGGARIVFTSRNYIWGAARPHLKQSAFPLFKESQVVVNVQELTDNERAQMLYNHVRRIQPQAMRQRLKPFMPSIAANKAFLPETARRLGDPLFTSKLKLSAGRMKELVEQPVEFLTEVLEQLDAPSLGAVALIFLNSESGVPSPIGQHPALEMVTRLLGVQPAAVATAMEHLNDSLSRRVSAEDGDRWVFRHPTVTDAFAEIVARSPELIELYVHGAKVDRLLREVVCAPLTAEHARVRVPASLFAVLLERFQDHPLDETFKSFLGARAGDGFLSKIVASRPDTLEWAATANTSYLSSGSLLLLTALNSYDLLPEAARERIVEHVDDDTITWMRTEVFANKIYQQIFTHDEFDDLAARFRKIWLNDLGNLLDHLRGSFYSDDELSLYRDFKDSMEKAEPFFFPDGRTEPLDTFYAEISAHISTLEDDRPSPEPSTWSAQATTSANISMTSATADSGTIFDDVDD</sequence>
<accession>A0A124GGC7</accession>
<dbReference type="InterPro" id="IPR027417">
    <property type="entry name" value="P-loop_NTPase"/>
</dbReference>
<feature type="compositionally biased region" description="Polar residues" evidence="1">
    <location>
        <begin position="712"/>
        <end position="728"/>
    </location>
</feature>
<evidence type="ECO:0000313" key="4">
    <source>
        <dbReference type="Proteomes" id="UP000053176"/>
    </source>
</evidence>
<feature type="domain" description="Novel STAND NTPase 3" evidence="2">
    <location>
        <begin position="181"/>
        <end position="335"/>
    </location>
</feature>
<dbReference type="Proteomes" id="UP000053176">
    <property type="component" value="Unassembled WGS sequence"/>
</dbReference>
<gene>
    <name evidence="3" type="ORF">AU467_22690</name>
</gene>
<dbReference type="SUPFAM" id="SSF52540">
    <property type="entry name" value="P-loop containing nucleoside triphosphate hydrolases"/>
    <property type="match status" value="1"/>
</dbReference>
<evidence type="ECO:0000256" key="1">
    <source>
        <dbReference type="SAM" id="MobiDB-lite"/>
    </source>
</evidence>
<evidence type="ECO:0000313" key="3">
    <source>
        <dbReference type="EMBL" id="KUM26346.1"/>
    </source>
</evidence>
<evidence type="ECO:0000259" key="2">
    <source>
        <dbReference type="Pfam" id="PF20720"/>
    </source>
</evidence>
<reference evidence="3 4" key="1">
    <citation type="submission" date="2015-12" db="EMBL/GenBank/DDBJ databases">
        <title>Draft genome sequence of Mesorhizobium sp. UFLA 01-765, a multitolerant efficient symbiont and plant-growth promoting strain isolated from Zn-mining soil using Leucaena leucocephala as a trap plant.</title>
        <authorList>
            <person name="Rangel W.M."/>
            <person name="Thijs S."/>
            <person name="Longatti S.M."/>
            <person name="Moreira F.M."/>
            <person name="Weyens N."/>
            <person name="Vangronsveld J."/>
            <person name="Van Hamme J.D."/>
            <person name="Bottos E.M."/>
            <person name="Rineau F."/>
        </authorList>
    </citation>
    <scope>NUCLEOTIDE SEQUENCE [LARGE SCALE GENOMIC DNA]</scope>
    <source>
        <strain evidence="3 4">UFLA 01-765</strain>
    </source>
</reference>
<dbReference type="AlphaFoldDB" id="A0A124GGC7"/>
<feature type="region of interest" description="Disordered" evidence="1">
    <location>
        <begin position="703"/>
        <end position="728"/>
    </location>
</feature>
<organism evidence="3 4">
    <name type="scientific">Rhizobium loti</name>
    <name type="common">Mesorhizobium loti</name>
    <dbReference type="NCBI Taxonomy" id="381"/>
    <lineage>
        <taxon>Bacteria</taxon>
        <taxon>Pseudomonadati</taxon>
        <taxon>Pseudomonadota</taxon>
        <taxon>Alphaproteobacteria</taxon>
        <taxon>Hyphomicrobiales</taxon>
        <taxon>Phyllobacteriaceae</taxon>
        <taxon>Mesorhizobium</taxon>
    </lineage>
</organism>
<dbReference type="InterPro" id="IPR049050">
    <property type="entry name" value="nSTAND3"/>
</dbReference>
<dbReference type="OrthoDB" id="6402428at2"/>
<comment type="caution">
    <text evidence="3">The sequence shown here is derived from an EMBL/GenBank/DDBJ whole genome shotgun (WGS) entry which is preliminary data.</text>
</comment>
<protein>
    <recommendedName>
        <fullName evidence="2">Novel STAND NTPase 3 domain-containing protein</fullName>
    </recommendedName>
</protein>